<evidence type="ECO:0000256" key="10">
    <source>
        <dbReference type="ARBA" id="ARBA00023136"/>
    </source>
</evidence>
<dbReference type="InterPro" id="IPR050059">
    <property type="entry name" value="ATP_synthase_B_chain"/>
</dbReference>
<keyword evidence="8 14" id="KW-1133">Transmembrane helix</keyword>
<dbReference type="RefSeq" id="WP_043606430.1">
    <property type="nucleotide sequence ID" value="NZ_AXCY01000040.1"/>
</dbReference>
<keyword evidence="5 14" id="KW-0138">CF(0)</keyword>
<evidence type="ECO:0000256" key="8">
    <source>
        <dbReference type="ARBA" id="ARBA00022989"/>
    </source>
</evidence>
<dbReference type="GO" id="GO:0005886">
    <property type="term" value="C:plasma membrane"/>
    <property type="evidence" value="ECO:0007669"/>
    <property type="project" value="UniProtKB-SubCell"/>
</dbReference>
<evidence type="ECO:0000256" key="3">
    <source>
        <dbReference type="ARBA" id="ARBA00022448"/>
    </source>
</evidence>
<keyword evidence="3 14" id="KW-0813">Transport</keyword>
<comment type="function">
    <text evidence="12 14">F(1)F(0) ATP synthase produces ATP from ADP in the presence of a proton or sodium gradient. F-type ATPases consist of two structural domains, F(1) containing the extramembraneous catalytic core and F(0) containing the membrane proton channel, linked together by a central stalk and a peripheral stalk. During catalysis, ATP synthesis in the catalytic domain of F(1) is coupled via a rotary mechanism of the central stalk subunits to proton translocation.</text>
</comment>
<name>A0A0A0BSX0_9CELL</name>
<dbReference type="SUPFAM" id="SSF81573">
    <property type="entry name" value="F1F0 ATP synthase subunit B, membrane domain"/>
    <property type="match status" value="1"/>
</dbReference>
<dbReference type="EMBL" id="AXCY01000040">
    <property type="protein sequence ID" value="KGM10742.1"/>
    <property type="molecule type" value="Genomic_DNA"/>
</dbReference>
<feature type="coiled-coil region" evidence="16">
    <location>
        <begin position="69"/>
        <end position="147"/>
    </location>
</feature>
<gene>
    <name evidence="14" type="primary">atpF</name>
    <name evidence="17" type="ORF">N868_13885</name>
</gene>
<comment type="caution">
    <text evidence="17">The sequence shown here is derived from an EMBL/GenBank/DDBJ whole genome shotgun (WGS) entry which is preliminary data.</text>
</comment>
<evidence type="ECO:0000256" key="16">
    <source>
        <dbReference type="SAM" id="Coils"/>
    </source>
</evidence>
<dbReference type="NCBIfam" id="NF004412">
    <property type="entry name" value="PRK05759.1-3"/>
    <property type="match status" value="1"/>
</dbReference>
<dbReference type="GO" id="GO:0045259">
    <property type="term" value="C:proton-transporting ATP synthase complex"/>
    <property type="evidence" value="ECO:0007669"/>
    <property type="project" value="UniProtKB-KW"/>
</dbReference>
<dbReference type="InterPro" id="IPR005864">
    <property type="entry name" value="ATP_synth_F0_bsu_bac"/>
</dbReference>
<dbReference type="AlphaFoldDB" id="A0A0A0BSX0"/>
<evidence type="ECO:0000256" key="5">
    <source>
        <dbReference type="ARBA" id="ARBA00022547"/>
    </source>
</evidence>
<evidence type="ECO:0000256" key="7">
    <source>
        <dbReference type="ARBA" id="ARBA00022781"/>
    </source>
</evidence>
<dbReference type="InterPro" id="IPR028987">
    <property type="entry name" value="ATP_synth_B-like_membr_sf"/>
</dbReference>
<evidence type="ECO:0000256" key="9">
    <source>
        <dbReference type="ARBA" id="ARBA00023065"/>
    </source>
</evidence>
<comment type="similarity">
    <text evidence="2 14 15">Belongs to the ATPase B chain family.</text>
</comment>
<evidence type="ECO:0000313" key="18">
    <source>
        <dbReference type="Proteomes" id="UP000029839"/>
    </source>
</evidence>
<dbReference type="Proteomes" id="UP000029839">
    <property type="component" value="Unassembled WGS sequence"/>
</dbReference>
<evidence type="ECO:0000256" key="1">
    <source>
        <dbReference type="ARBA" id="ARBA00004162"/>
    </source>
</evidence>
<proteinExistence type="inferred from homology"/>
<keyword evidence="4 14" id="KW-1003">Cell membrane</keyword>
<organism evidence="17 18">
    <name type="scientific">Cellulomonas carbonis T26</name>
    <dbReference type="NCBI Taxonomy" id="947969"/>
    <lineage>
        <taxon>Bacteria</taxon>
        <taxon>Bacillati</taxon>
        <taxon>Actinomycetota</taxon>
        <taxon>Actinomycetes</taxon>
        <taxon>Micrococcales</taxon>
        <taxon>Cellulomonadaceae</taxon>
        <taxon>Cellulomonas</taxon>
    </lineage>
</organism>
<keyword evidence="11 14" id="KW-0066">ATP synthesis</keyword>
<keyword evidence="16" id="KW-0175">Coiled coil</keyword>
<dbReference type="Gene3D" id="1.20.5.620">
    <property type="entry name" value="F1F0 ATP synthase subunit B, membrane domain"/>
    <property type="match status" value="1"/>
</dbReference>
<comment type="function">
    <text evidence="14">Component of the F(0) channel, it forms part of the peripheral stalk, linking F(1) to F(0).</text>
</comment>
<evidence type="ECO:0000256" key="13">
    <source>
        <dbReference type="ARBA" id="ARBA00025830"/>
    </source>
</evidence>
<dbReference type="GO" id="GO:0046933">
    <property type="term" value="F:proton-transporting ATP synthase activity, rotational mechanism"/>
    <property type="evidence" value="ECO:0007669"/>
    <property type="project" value="UniProtKB-UniRule"/>
</dbReference>
<keyword evidence="9 14" id="KW-0406">Ion transport</keyword>
<dbReference type="PANTHER" id="PTHR33445:SF1">
    <property type="entry name" value="ATP SYNTHASE SUBUNIT B"/>
    <property type="match status" value="1"/>
</dbReference>
<feature type="transmembrane region" description="Helical" evidence="14">
    <location>
        <begin position="32"/>
        <end position="51"/>
    </location>
</feature>
<evidence type="ECO:0000256" key="4">
    <source>
        <dbReference type="ARBA" id="ARBA00022475"/>
    </source>
</evidence>
<dbReference type="Pfam" id="PF00430">
    <property type="entry name" value="ATP-synt_B"/>
    <property type="match status" value="1"/>
</dbReference>
<dbReference type="InterPro" id="IPR002146">
    <property type="entry name" value="ATP_synth_b/b'su_bac/chlpt"/>
</dbReference>
<evidence type="ECO:0000256" key="6">
    <source>
        <dbReference type="ARBA" id="ARBA00022692"/>
    </source>
</evidence>
<dbReference type="OrthoDB" id="5243563at2"/>
<sequence length="200" mass="21377">MTSLADTAALVAAEPGEEVEGINLLIPADYDIIWSLVVLLIIAVAFYKLVLPKFQAVLDERTEKIQGGLAKAENAQAEAAAALAEYQKQLAEGRAEAARIREEARAEGTAIIAELRAKASDDAARILENAQRQIEAERQQASVALRAEIGTLATELASRIVGESLADSARQSRVIDRFLDELESSTGEVPARAGRPGQEG</sequence>
<protein>
    <recommendedName>
        <fullName evidence="14">ATP synthase subunit b</fullName>
    </recommendedName>
    <alternativeName>
        <fullName evidence="14">ATP synthase F(0) sector subunit b</fullName>
    </alternativeName>
    <alternativeName>
        <fullName evidence="14">ATPase subunit I</fullName>
    </alternativeName>
    <alternativeName>
        <fullName evidence="14">F-type ATPase subunit b</fullName>
        <shortName evidence="14">F-ATPase subunit b</shortName>
    </alternativeName>
</protein>
<evidence type="ECO:0000313" key="17">
    <source>
        <dbReference type="EMBL" id="KGM10742.1"/>
    </source>
</evidence>
<evidence type="ECO:0000256" key="11">
    <source>
        <dbReference type="ARBA" id="ARBA00023310"/>
    </source>
</evidence>
<evidence type="ECO:0000256" key="15">
    <source>
        <dbReference type="RuleBase" id="RU003848"/>
    </source>
</evidence>
<comment type="subcellular location">
    <subcellularLocation>
        <location evidence="1 14">Cell membrane</location>
        <topology evidence="1 14">Single-pass membrane protein</topology>
    </subcellularLocation>
</comment>
<dbReference type="NCBIfam" id="TIGR01144">
    <property type="entry name" value="ATP_synt_b"/>
    <property type="match status" value="1"/>
</dbReference>
<keyword evidence="10 14" id="KW-0472">Membrane</keyword>
<evidence type="ECO:0000256" key="2">
    <source>
        <dbReference type="ARBA" id="ARBA00005513"/>
    </source>
</evidence>
<evidence type="ECO:0000256" key="12">
    <source>
        <dbReference type="ARBA" id="ARBA00025198"/>
    </source>
</evidence>
<keyword evidence="18" id="KW-1185">Reference proteome</keyword>
<accession>A0A0A0BSX0</accession>
<dbReference type="HAMAP" id="MF_01398">
    <property type="entry name" value="ATP_synth_b_bprime"/>
    <property type="match status" value="1"/>
</dbReference>
<comment type="subunit">
    <text evidence="13 14">F-type ATPases have 2 components, F(1) - the catalytic core - and F(0) - the membrane proton channel. F(1) has five subunits: alpha(3), beta(3), gamma(1), delta(1), epsilon(1). F(0) has three main subunits: a(1), b(2) and c(10-14). The alpha and beta chains form an alternating ring which encloses part of the gamma chain. F(1) is attached to F(0) by a central stalk formed by the gamma and epsilon chains, while a peripheral stalk is formed by the delta and b chains.</text>
</comment>
<dbReference type="GO" id="GO:0046961">
    <property type="term" value="F:proton-transporting ATPase activity, rotational mechanism"/>
    <property type="evidence" value="ECO:0007669"/>
    <property type="project" value="TreeGrafter"/>
</dbReference>
<reference evidence="17 18" key="1">
    <citation type="submission" date="2013-08" db="EMBL/GenBank/DDBJ databases">
        <title>Genome sequencing of Cellulomonas carbonis T26.</title>
        <authorList>
            <person name="Chen F."/>
            <person name="Li Y."/>
            <person name="Wang G."/>
        </authorList>
    </citation>
    <scope>NUCLEOTIDE SEQUENCE [LARGE SCALE GENOMIC DNA]</scope>
    <source>
        <strain evidence="17 18">T26</strain>
    </source>
</reference>
<evidence type="ECO:0000256" key="14">
    <source>
        <dbReference type="HAMAP-Rule" id="MF_01398"/>
    </source>
</evidence>
<dbReference type="CDD" id="cd06503">
    <property type="entry name" value="ATP-synt_Fo_b"/>
    <property type="match status" value="1"/>
</dbReference>
<dbReference type="PANTHER" id="PTHR33445">
    <property type="entry name" value="ATP SYNTHASE SUBUNIT B', CHLOROPLASTIC"/>
    <property type="match status" value="1"/>
</dbReference>
<keyword evidence="6 14" id="KW-0812">Transmembrane</keyword>
<keyword evidence="7 14" id="KW-0375">Hydrogen ion transport</keyword>
<reference evidence="17 18" key="2">
    <citation type="journal article" date="2015" name="Stand. Genomic Sci.">
        <title>Draft genome sequence of Cellulomonas carbonis T26(T) and comparative analysis of six Cellulomonas genomes.</title>
        <authorList>
            <person name="Zhuang W."/>
            <person name="Zhang S."/>
            <person name="Xia X."/>
            <person name="Wang G."/>
        </authorList>
    </citation>
    <scope>NUCLEOTIDE SEQUENCE [LARGE SCALE GENOMIC DNA]</scope>
    <source>
        <strain evidence="17 18">T26</strain>
    </source>
</reference>